<organism evidence="1 2">
    <name type="scientific">Carnegiea gigantea</name>
    <dbReference type="NCBI Taxonomy" id="171969"/>
    <lineage>
        <taxon>Eukaryota</taxon>
        <taxon>Viridiplantae</taxon>
        <taxon>Streptophyta</taxon>
        <taxon>Embryophyta</taxon>
        <taxon>Tracheophyta</taxon>
        <taxon>Spermatophyta</taxon>
        <taxon>Magnoliopsida</taxon>
        <taxon>eudicotyledons</taxon>
        <taxon>Gunneridae</taxon>
        <taxon>Pentapetalae</taxon>
        <taxon>Caryophyllales</taxon>
        <taxon>Cactineae</taxon>
        <taxon>Cactaceae</taxon>
        <taxon>Cactoideae</taxon>
        <taxon>Echinocereeae</taxon>
        <taxon>Carnegiea</taxon>
    </lineage>
</organism>
<name>A0A9Q1KD13_9CARY</name>
<evidence type="ECO:0000313" key="2">
    <source>
        <dbReference type="Proteomes" id="UP001153076"/>
    </source>
</evidence>
<keyword evidence="2" id="KW-1185">Reference proteome</keyword>
<dbReference type="EMBL" id="JAKOGI010000179">
    <property type="protein sequence ID" value="KAJ8441022.1"/>
    <property type="molecule type" value="Genomic_DNA"/>
</dbReference>
<dbReference type="AlphaFoldDB" id="A0A9Q1KD13"/>
<sequence length="160" mass="18025">MKMAGKGAVEEYPTLGEDEIFLEIPYGEVFEKEEGFAHDFEHVKLDSPIPWHEVVGRDANLDFSAGSEYQPESDELEFANNNEAVISNLKRNRRCDKLSSSKGKTVNCDAFQETEDKIDEDEIEGVGDIDTSDDEWEVAKNKLVEFNKQREVEAEVGSAS</sequence>
<accession>A0A9Q1KD13</accession>
<protein>
    <submittedName>
        <fullName evidence="1">Uncharacterized protein</fullName>
    </submittedName>
</protein>
<gene>
    <name evidence="1" type="ORF">Cgig2_021386</name>
</gene>
<reference evidence="1" key="1">
    <citation type="submission" date="2022-04" db="EMBL/GenBank/DDBJ databases">
        <title>Carnegiea gigantea Genome sequencing and assembly v2.</title>
        <authorList>
            <person name="Copetti D."/>
            <person name="Sanderson M.J."/>
            <person name="Burquez A."/>
            <person name="Wojciechowski M.F."/>
        </authorList>
    </citation>
    <scope>NUCLEOTIDE SEQUENCE</scope>
    <source>
        <strain evidence="1">SGP5-SGP5p</strain>
        <tissue evidence="1">Aerial part</tissue>
    </source>
</reference>
<evidence type="ECO:0000313" key="1">
    <source>
        <dbReference type="EMBL" id="KAJ8441022.1"/>
    </source>
</evidence>
<dbReference type="Proteomes" id="UP001153076">
    <property type="component" value="Unassembled WGS sequence"/>
</dbReference>
<comment type="caution">
    <text evidence="1">The sequence shown here is derived from an EMBL/GenBank/DDBJ whole genome shotgun (WGS) entry which is preliminary data.</text>
</comment>
<proteinExistence type="predicted"/>